<proteinExistence type="predicted"/>
<dbReference type="OrthoDB" id="5506998at2"/>
<accession>A0A2L0F6K3</accession>
<name>A0A2L0F6K3_SORCE</name>
<dbReference type="AlphaFoldDB" id="A0A2L0F6K3"/>
<sequence length="173" mass="18941">MRRTLLTQGLVLSLSPLGCSTAPGIPEARGKAIVTVDGEELVLDTGDGGKQLVSKFDDAWYVDCSLINGEINLELADRSRDRKGFYYLDLHLLSSEREGGDAATVDLRLYVGDALFHASCPATLRTSEQTPYECEFSFAECDLSQLASDQDVVSARVERASFYARSCFLQGED</sequence>
<protein>
    <submittedName>
        <fullName evidence="1">Uncharacterized protein</fullName>
    </submittedName>
</protein>
<organism evidence="1 2">
    <name type="scientific">Sorangium cellulosum</name>
    <name type="common">Polyangium cellulosum</name>
    <dbReference type="NCBI Taxonomy" id="56"/>
    <lineage>
        <taxon>Bacteria</taxon>
        <taxon>Pseudomonadati</taxon>
        <taxon>Myxococcota</taxon>
        <taxon>Polyangia</taxon>
        <taxon>Polyangiales</taxon>
        <taxon>Polyangiaceae</taxon>
        <taxon>Sorangium</taxon>
    </lineage>
</organism>
<dbReference type="EMBL" id="CP012673">
    <property type="protein sequence ID" value="AUX47205.1"/>
    <property type="molecule type" value="Genomic_DNA"/>
</dbReference>
<evidence type="ECO:0000313" key="1">
    <source>
        <dbReference type="EMBL" id="AUX47205.1"/>
    </source>
</evidence>
<dbReference type="Proteomes" id="UP000238348">
    <property type="component" value="Chromosome"/>
</dbReference>
<evidence type="ECO:0000313" key="2">
    <source>
        <dbReference type="Proteomes" id="UP000238348"/>
    </source>
</evidence>
<dbReference type="RefSeq" id="WP_104985257.1">
    <property type="nucleotide sequence ID" value="NZ_CP012673.1"/>
</dbReference>
<gene>
    <name evidence="1" type="ORF">SOCE26_087170</name>
</gene>
<reference evidence="1 2" key="1">
    <citation type="submission" date="2015-09" db="EMBL/GenBank/DDBJ databases">
        <title>Sorangium comparison.</title>
        <authorList>
            <person name="Zaburannyi N."/>
            <person name="Bunk B."/>
            <person name="Overmann J."/>
            <person name="Mueller R."/>
        </authorList>
    </citation>
    <scope>NUCLEOTIDE SEQUENCE [LARGE SCALE GENOMIC DNA]</scope>
    <source>
        <strain evidence="1 2">So ce26</strain>
    </source>
</reference>